<dbReference type="EMBL" id="CP019292">
    <property type="protein sequence ID" value="AXX63883.1"/>
    <property type="molecule type" value="Genomic_DNA"/>
</dbReference>
<sequence length="74" mass="8564">MVYLVFCSQVPSKSLCDRFASEAAHNMRSIEKAMNTNGVYEGFSFEEACEIHEIQFRAFLKNLKAYQRFSSVTR</sequence>
<dbReference type="Proteomes" id="UP000263418">
    <property type="component" value="Chromosome 3"/>
</dbReference>
<protein>
    <submittedName>
        <fullName evidence="1">Uncharacterized protein</fullName>
    </submittedName>
</protein>
<organism evidence="1 2">
    <name type="scientific">Vibrio vulnificus</name>
    <dbReference type="NCBI Taxonomy" id="672"/>
    <lineage>
        <taxon>Bacteria</taxon>
        <taxon>Pseudomonadati</taxon>
        <taxon>Pseudomonadota</taxon>
        <taxon>Gammaproteobacteria</taxon>
        <taxon>Vibrionales</taxon>
        <taxon>Vibrionaceae</taxon>
        <taxon>Vibrio</taxon>
    </lineage>
</organism>
<gene>
    <name evidence="1" type="ORF">FORC53_5544</name>
</gene>
<accession>A0AAN1PW90</accession>
<evidence type="ECO:0000313" key="2">
    <source>
        <dbReference type="Proteomes" id="UP000263418"/>
    </source>
</evidence>
<proteinExistence type="predicted"/>
<name>A0AAN1PW90_VIBVL</name>
<dbReference type="AlphaFoldDB" id="A0AAN1PW90"/>
<evidence type="ECO:0000313" key="1">
    <source>
        <dbReference type="EMBL" id="AXX63883.1"/>
    </source>
</evidence>
<reference evidence="1 2" key="1">
    <citation type="submission" date="2017-03" db="EMBL/GenBank/DDBJ databases">
        <title>Complete Genome Sequence of Vibrio vulnificus FORC_053.</title>
        <authorList>
            <consortium name="Food-borne Pathogen Omics Research Center"/>
            <person name="Chung H.Y."/>
            <person name="Na E.J."/>
            <person name="Song J.S."/>
            <person name="Kim H."/>
            <person name="Lee J.-H."/>
            <person name="Ryu S."/>
            <person name="Choi S.H."/>
        </authorList>
    </citation>
    <scope>NUCLEOTIDE SEQUENCE [LARGE SCALE GENOMIC DNA]</scope>
    <source>
        <strain evidence="1 2">FORC_053</strain>
    </source>
</reference>